<organism evidence="2 3">
    <name type="scientific">Exiguobacterium oxidotolerans</name>
    <dbReference type="NCBI Taxonomy" id="223958"/>
    <lineage>
        <taxon>Bacteria</taxon>
        <taxon>Bacillati</taxon>
        <taxon>Bacillota</taxon>
        <taxon>Bacilli</taxon>
        <taxon>Bacillales</taxon>
        <taxon>Bacillales Family XII. Incertae Sedis</taxon>
        <taxon>Exiguobacterium</taxon>
    </lineage>
</organism>
<dbReference type="Proteomes" id="UP000439752">
    <property type="component" value="Unassembled WGS sequence"/>
</dbReference>
<evidence type="ECO:0000313" key="2">
    <source>
        <dbReference type="EMBL" id="VWX37944.1"/>
    </source>
</evidence>
<evidence type="ECO:0000256" key="1">
    <source>
        <dbReference type="SAM" id="Phobius"/>
    </source>
</evidence>
<dbReference type="AlphaFoldDB" id="A0A653IGJ8"/>
<protein>
    <submittedName>
        <fullName evidence="2">Uncharacterized protein</fullName>
    </submittedName>
</protein>
<gene>
    <name evidence="2" type="ORF">EXIGUO9Y_360221</name>
</gene>
<reference evidence="2 3" key="1">
    <citation type="submission" date="2019-10" db="EMBL/GenBank/DDBJ databases">
        <authorList>
            <person name="Karimi E."/>
        </authorList>
    </citation>
    <scope>NUCLEOTIDE SEQUENCE [LARGE SCALE GENOMIC DNA]</scope>
    <source>
        <strain evidence="2">Exiguobacterium sp. 9Y</strain>
    </source>
</reference>
<dbReference type="EMBL" id="CABWKQ010000030">
    <property type="protein sequence ID" value="VWX37944.1"/>
    <property type="molecule type" value="Genomic_DNA"/>
</dbReference>
<evidence type="ECO:0000313" key="3">
    <source>
        <dbReference type="Proteomes" id="UP000439752"/>
    </source>
</evidence>
<sequence length="240" mass="27656">MNGDLKKMQWLIFSKTERERLHPLNVALFLMVMLSVPFVLHDHIGRLVLVHLVFFITIRQFEVFRYLMLPLLYTLMMMVPLLYGASIDVIGILAVSVQITLFITSSQLVFTLVRLEQMGPLFRMLPRLTRLTGLVLALIPSLLRTWPEVKMSHRHHALSEQLERMAMYHLLPIDAVPSRLRKLTLRDIRTGVILLSVSSLLLTPYAYVGAVVLPMILLCSKGAFRDANDYFKRQRSDRTA</sequence>
<feature type="transmembrane region" description="Helical" evidence="1">
    <location>
        <begin position="66"/>
        <end position="83"/>
    </location>
</feature>
<feature type="transmembrane region" description="Helical" evidence="1">
    <location>
        <begin position="21"/>
        <end position="38"/>
    </location>
</feature>
<name>A0A653IGJ8_9BACL</name>
<keyword evidence="1" id="KW-0472">Membrane</keyword>
<proteinExistence type="predicted"/>
<feature type="transmembrane region" description="Helical" evidence="1">
    <location>
        <begin position="125"/>
        <end position="143"/>
    </location>
</feature>
<keyword evidence="1" id="KW-1133">Transmembrane helix</keyword>
<keyword evidence="1" id="KW-0812">Transmembrane</keyword>
<feature type="transmembrane region" description="Helical" evidence="1">
    <location>
        <begin position="89"/>
        <end position="113"/>
    </location>
</feature>
<accession>A0A653IGJ8</accession>
<keyword evidence="3" id="KW-1185">Reference proteome</keyword>